<proteinExistence type="predicted"/>
<accession>A0A139IR86</accession>
<protein>
    <submittedName>
        <fullName evidence="2">Uncharacterized protein</fullName>
    </submittedName>
</protein>
<feature type="region of interest" description="Disordered" evidence="1">
    <location>
        <begin position="17"/>
        <end position="48"/>
    </location>
</feature>
<dbReference type="Proteomes" id="UP000073492">
    <property type="component" value="Unassembled WGS sequence"/>
</dbReference>
<dbReference type="EMBL" id="LFZO01000022">
    <property type="protein sequence ID" value="KXT17281.1"/>
    <property type="molecule type" value="Genomic_DNA"/>
</dbReference>
<keyword evidence="3" id="KW-1185">Reference proteome</keyword>
<evidence type="ECO:0000313" key="3">
    <source>
        <dbReference type="Proteomes" id="UP000073492"/>
    </source>
</evidence>
<gene>
    <name evidence="2" type="ORF">AC579_536</name>
</gene>
<evidence type="ECO:0000313" key="2">
    <source>
        <dbReference type="EMBL" id="KXT17281.1"/>
    </source>
</evidence>
<dbReference type="AlphaFoldDB" id="A0A139IR86"/>
<organism evidence="2 3">
    <name type="scientific">Pseudocercospora musae</name>
    <dbReference type="NCBI Taxonomy" id="113226"/>
    <lineage>
        <taxon>Eukaryota</taxon>
        <taxon>Fungi</taxon>
        <taxon>Dikarya</taxon>
        <taxon>Ascomycota</taxon>
        <taxon>Pezizomycotina</taxon>
        <taxon>Dothideomycetes</taxon>
        <taxon>Dothideomycetidae</taxon>
        <taxon>Mycosphaerellales</taxon>
        <taxon>Mycosphaerellaceae</taxon>
        <taxon>Pseudocercospora</taxon>
    </lineage>
</organism>
<evidence type="ECO:0000256" key="1">
    <source>
        <dbReference type="SAM" id="MobiDB-lite"/>
    </source>
</evidence>
<sequence>MHLYIFGTYTPRLFSTDPRCSANQRRNRSSARGYSPCFPQNTTPRAEKMLPSTVDGPGLLEVEALRLTFLDQAGLTCSRRMRPAQNMSRKETSHTETVDDLALRGQSHDVKVLLLNGMRRIVPQRHDLGSPLRESVRNTADRSSPCSLIFRLAEADQVKRACGCLLGPWHQIIAAAGTEFLSSDAHCDMIEMNAGQASPRLGRYSHVEDSVQITPAINNIKTMSDVPMTGFGIGEECRINASINQLIGSMISVGLTIL</sequence>
<reference evidence="2 3" key="1">
    <citation type="submission" date="2015-07" db="EMBL/GenBank/DDBJ databases">
        <title>Comparative genomics of the Sigatoka disease complex on banana suggests a link between parallel evolutionary changes in Pseudocercospora fijiensis and Pseudocercospora eumusae and increased virulence on the banana host.</title>
        <authorList>
            <person name="Chang T.-C."/>
            <person name="Salvucci A."/>
            <person name="Crous P.W."/>
            <person name="Stergiopoulos I."/>
        </authorList>
    </citation>
    <scope>NUCLEOTIDE SEQUENCE [LARGE SCALE GENOMIC DNA]</scope>
    <source>
        <strain evidence="2 3">CBS 116634</strain>
    </source>
</reference>
<name>A0A139IR86_9PEZI</name>
<comment type="caution">
    <text evidence="2">The sequence shown here is derived from an EMBL/GenBank/DDBJ whole genome shotgun (WGS) entry which is preliminary data.</text>
</comment>